<proteinExistence type="predicted"/>
<dbReference type="InterPro" id="IPR041078">
    <property type="entry name" value="Plavaka"/>
</dbReference>
<evidence type="ECO:0000313" key="2">
    <source>
        <dbReference type="Proteomes" id="UP000053989"/>
    </source>
</evidence>
<dbReference type="EMBL" id="KN822235">
    <property type="protein sequence ID" value="KIM51880.1"/>
    <property type="molecule type" value="Genomic_DNA"/>
</dbReference>
<organism evidence="1 2">
    <name type="scientific">Scleroderma citrinum Foug A</name>
    <dbReference type="NCBI Taxonomy" id="1036808"/>
    <lineage>
        <taxon>Eukaryota</taxon>
        <taxon>Fungi</taxon>
        <taxon>Dikarya</taxon>
        <taxon>Basidiomycota</taxon>
        <taxon>Agaricomycotina</taxon>
        <taxon>Agaricomycetes</taxon>
        <taxon>Agaricomycetidae</taxon>
        <taxon>Boletales</taxon>
        <taxon>Sclerodermatineae</taxon>
        <taxon>Sclerodermataceae</taxon>
        <taxon>Scleroderma</taxon>
    </lineage>
</organism>
<keyword evidence="2" id="KW-1185">Reference proteome</keyword>
<dbReference type="Proteomes" id="UP000053989">
    <property type="component" value="Unassembled WGS sequence"/>
</dbReference>
<feature type="non-terminal residue" evidence="1">
    <location>
        <position position="1"/>
    </location>
</feature>
<name>A0A0C3CTH0_9AGAM</name>
<reference evidence="2" key="2">
    <citation type="submission" date="2015-01" db="EMBL/GenBank/DDBJ databases">
        <title>Evolutionary Origins and Diversification of the Mycorrhizal Mutualists.</title>
        <authorList>
            <consortium name="DOE Joint Genome Institute"/>
            <consortium name="Mycorrhizal Genomics Consortium"/>
            <person name="Kohler A."/>
            <person name="Kuo A."/>
            <person name="Nagy L.G."/>
            <person name="Floudas D."/>
            <person name="Copeland A."/>
            <person name="Barry K.W."/>
            <person name="Cichocki N."/>
            <person name="Veneault-Fourrey C."/>
            <person name="LaButti K."/>
            <person name="Lindquist E.A."/>
            <person name="Lipzen A."/>
            <person name="Lundell T."/>
            <person name="Morin E."/>
            <person name="Murat C."/>
            <person name="Riley R."/>
            <person name="Ohm R."/>
            <person name="Sun H."/>
            <person name="Tunlid A."/>
            <person name="Henrissat B."/>
            <person name="Grigoriev I.V."/>
            <person name="Hibbett D.S."/>
            <person name="Martin F."/>
        </authorList>
    </citation>
    <scope>NUCLEOTIDE SEQUENCE [LARGE SCALE GENOMIC DNA]</scope>
    <source>
        <strain evidence="2">Foug A</strain>
    </source>
</reference>
<feature type="non-terminal residue" evidence="1">
    <location>
        <position position="268"/>
    </location>
</feature>
<dbReference type="HOGENOM" id="CLU_006344_5_1_1"/>
<protein>
    <submittedName>
        <fullName evidence="1">Uncharacterized protein</fullName>
    </submittedName>
</protein>
<dbReference type="OrthoDB" id="2418900at2759"/>
<accession>A0A0C3CTH0</accession>
<sequence>CPSFQRTLQTGKGLRLHLVFSTHCQGYRQNKLKELKLDCCHISKDKEVIVDDAQTLKELVPPNQDREVSLGEVVEDFHDRLFDFIPQDTSTWVQDLEVEDVEEDTQVEEDIYPAAARILHTDETLHERWNKVFGGEGSNEKFTPFRSEMDWRFAEWTIKSRMGHKQLDCLLEIPGLVDNVGLSYSNTRSLHRFIEEVPPHAEWKSCRLSFRDTPEEEYVLHYRSPLEVIKALLGDPALAEHIVYKPKCIFTNASKEKRVYNEMWTGRW</sequence>
<dbReference type="Pfam" id="PF18759">
    <property type="entry name" value="Plavaka"/>
    <property type="match status" value="1"/>
</dbReference>
<gene>
    <name evidence="1" type="ORF">SCLCIDRAFT_90735</name>
</gene>
<dbReference type="AlphaFoldDB" id="A0A0C3CTH0"/>
<dbReference type="InParanoid" id="A0A0C3CTH0"/>
<reference evidence="1 2" key="1">
    <citation type="submission" date="2014-04" db="EMBL/GenBank/DDBJ databases">
        <authorList>
            <consortium name="DOE Joint Genome Institute"/>
            <person name="Kuo A."/>
            <person name="Kohler A."/>
            <person name="Nagy L.G."/>
            <person name="Floudas D."/>
            <person name="Copeland A."/>
            <person name="Barry K.W."/>
            <person name="Cichocki N."/>
            <person name="Veneault-Fourrey C."/>
            <person name="LaButti K."/>
            <person name="Lindquist E.A."/>
            <person name="Lipzen A."/>
            <person name="Lundell T."/>
            <person name="Morin E."/>
            <person name="Murat C."/>
            <person name="Sun H."/>
            <person name="Tunlid A."/>
            <person name="Henrissat B."/>
            <person name="Grigoriev I.V."/>
            <person name="Hibbett D.S."/>
            <person name="Martin F."/>
            <person name="Nordberg H.P."/>
            <person name="Cantor M.N."/>
            <person name="Hua S.X."/>
        </authorList>
    </citation>
    <scope>NUCLEOTIDE SEQUENCE [LARGE SCALE GENOMIC DNA]</scope>
    <source>
        <strain evidence="1 2">Foug A</strain>
    </source>
</reference>
<evidence type="ECO:0000313" key="1">
    <source>
        <dbReference type="EMBL" id="KIM51880.1"/>
    </source>
</evidence>